<dbReference type="Gene3D" id="1.10.1370.10">
    <property type="entry name" value="Neurolysin, domain 3"/>
    <property type="match status" value="1"/>
</dbReference>
<keyword evidence="13" id="KW-1185">Reference proteome</keyword>
<dbReference type="InterPro" id="IPR001567">
    <property type="entry name" value="Pept_M3A_M3B_dom"/>
</dbReference>
<dbReference type="GO" id="GO:0006508">
    <property type="term" value="P:proteolysis"/>
    <property type="evidence" value="ECO:0000318"/>
    <property type="project" value="GO_Central"/>
</dbReference>
<dbReference type="Pfam" id="PF01432">
    <property type="entry name" value="Peptidase_M3"/>
    <property type="match status" value="1"/>
</dbReference>
<dbReference type="PANTHER" id="PTHR11804">
    <property type="entry name" value="PROTEASE M3 THIMET OLIGOPEPTIDASE-RELATED"/>
    <property type="match status" value="1"/>
</dbReference>
<protein>
    <recommendedName>
        <fullName evidence="8">oligopeptidase A</fullName>
        <ecNumber evidence="8">3.4.24.70</ecNumber>
    </recommendedName>
</protein>
<keyword evidence="4 9" id="KW-0378">Hydrolase</keyword>
<name>D8RMT1_SELML</name>
<dbReference type="InParanoid" id="D8RMT1"/>
<dbReference type="AlphaFoldDB" id="D8RMT1"/>
<dbReference type="GO" id="GO:0005829">
    <property type="term" value="C:cytosol"/>
    <property type="evidence" value="ECO:0007669"/>
    <property type="project" value="UniProtKB-ARBA"/>
</dbReference>
<dbReference type="Proteomes" id="UP000001514">
    <property type="component" value="Unassembled WGS sequence"/>
</dbReference>
<dbReference type="MEROPS" id="M03.A02"/>
<dbReference type="Gramene" id="EFJ26396">
    <property type="protein sequence ID" value="EFJ26396"/>
    <property type="gene ID" value="SELMODRAFT_97633"/>
</dbReference>
<comment type="similarity">
    <text evidence="1 9">Belongs to the peptidase M3 family.</text>
</comment>
<gene>
    <name evidence="12" type="ORF">SELMODRAFT_97633</name>
</gene>
<proteinExistence type="inferred from homology"/>
<evidence type="ECO:0000256" key="8">
    <source>
        <dbReference type="ARBA" id="ARBA00026100"/>
    </source>
</evidence>
<dbReference type="eggNOG" id="KOG2089">
    <property type="taxonomic scope" value="Eukaryota"/>
</dbReference>
<evidence type="ECO:0000313" key="13">
    <source>
        <dbReference type="Proteomes" id="UP000001514"/>
    </source>
</evidence>
<dbReference type="FunFam" id="1.10.1370.40:FF:000005">
    <property type="entry name" value="Organellar oligopeptidase A, chloroplastic/mitochondrial"/>
    <property type="match status" value="1"/>
</dbReference>
<evidence type="ECO:0000256" key="1">
    <source>
        <dbReference type="ARBA" id="ARBA00006040"/>
    </source>
</evidence>
<keyword evidence="6 9" id="KW-0482">Metalloprotease</keyword>
<evidence type="ECO:0000256" key="5">
    <source>
        <dbReference type="ARBA" id="ARBA00022833"/>
    </source>
</evidence>
<dbReference type="InterPro" id="IPR045090">
    <property type="entry name" value="Pept_M3A_M3B"/>
</dbReference>
<evidence type="ECO:0000313" key="12">
    <source>
        <dbReference type="EMBL" id="EFJ26396.1"/>
    </source>
</evidence>
<dbReference type="KEGG" id="smo:SELMODRAFT_97633"/>
<sequence>MNPLVSVGCLPEFNRVEAHHVVPGVKQVVKELEKDLLQLECFAASSFGENGGDLWEALVHPFERILDHLTVVWGIVSHLKDVKDSDALRPAVDEAQPLRTNFLLRLGQSKALYQAFEKIRNGALFDTLNEAQQRVVEGRLKDAILNGVALEHEKKVHFNEIQQELEKLLNKFSENVLDSTKLFGKLVTDISVLEGLPETALSLAAQAAVSNGYEGANAKSGPWLITLDSSMYSAVMKFARNRDLREEVYRADITVASGESFDNFPVITRILELRQQKAELLGYENHSMLQKMATLDSCHALLEKLHSCSRDAAIRDMRELEEFVRSENSEEDENLFHWDIPYWTERFREAKLDMNDELRPYFSMPNVMDGLFSLAKRLFGVHIEELEENTPVWDKEVKLYKVAECASGENLGYFYLDPFSRPHQKRSGNWMGVVFNRSHAAVQKGGVVRLPVAHIVCNQAPPLPDQPSLMTHADKFDGALMIETLQVTMLFHEFGHALQHLLSKQDEGLVAGSEGIEWDAVEIPSQFMKNWCYDRNTLMSFAVHYRTGQELPEALYTKLKSSRTFFSASNVLYLVSRSLIDLKLHAKLEAVNSKEIYNLCNKVAGEILIPPLPEDKSICKFLHLFATTEYAAGYYSYLWSEVLSSDAFGAFEEAGLENETAVKEAGKLFKQTILELGGGRAPAKVFEDFRGRGPSINALLRHRGLVV</sequence>
<dbReference type="GO" id="GO:0046872">
    <property type="term" value="F:metal ion binding"/>
    <property type="evidence" value="ECO:0007669"/>
    <property type="project" value="UniProtKB-UniRule"/>
</dbReference>
<feature type="domain" description="Peptidase M3A/M3B catalytic" evidence="10">
    <location>
        <begin position="235"/>
        <end position="704"/>
    </location>
</feature>
<evidence type="ECO:0000256" key="2">
    <source>
        <dbReference type="ARBA" id="ARBA00022670"/>
    </source>
</evidence>
<dbReference type="InterPro" id="IPR024077">
    <property type="entry name" value="Neurolysin/TOP_dom2"/>
</dbReference>
<evidence type="ECO:0000256" key="6">
    <source>
        <dbReference type="ARBA" id="ARBA00023049"/>
    </source>
</evidence>
<organism evidence="13">
    <name type="scientific">Selaginella moellendorffii</name>
    <name type="common">Spikemoss</name>
    <dbReference type="NCBI Taxonomy" id="88036"/>
    <lineage>
        <taxon>Eukaryota</taxon>
        <taxon>Viridiplantae</taxon>
        <taxon>Streptophyta</taxon>
        <taxon>Embryophyta</taxon>
        <taxon>Tracheophyta</taxon>
        <taxon>Lycopodiopsida</taxon>
        <taxon>Selaginellales</taxon>
        <taxon>Selaginellaceae</taxon>
        <taxon>Selaginella</taxon>
    </lineage>
</organism>
<dbReference type="InterPro" id="IPR045666">
    <property type="entry name" value="OpdA_N"/>
</dbReference>
<dbReference type="CDD" id="cd06456">
    <property type="entry name" value="M3A_DCP"/>
    <property type="match status" value="1"/>
</dbReference>
<reference evidence="12 13" key="1">
    <citation type="journal article" date="2011" name="Science">
        <title>The Selaginella genome identifies genetic changes associated with the evolution of vascular plants.</title>
        <authorList>
            <person name="Banks J.A."/>
            <person name="Nishiyama T."/>
            <person name="Hasebe M."/>
            <person name="Bowman J.L."/>
            <person name="Gribskov M."/>
            <person name="dePamphilis C."/>
            <person name="Albert V.A."/>
            <person name="Aono N."/>
            <person name="Aoyama T."/>
            <person name="Ambrose B.A."/>
            <person name="Ashton N.W."/>
            <person name="Axtell M.J."/>
            <person name="Barker E."/>
            <person name="Barker M.S."/>
            <person name="Bennetzen J.L."/>
            <person name="Bonawitz N.D."/>
            <person name="Chapple C."/>
            <person name="Cheng C."/>
            <person name="Correa L.G."/>
            <person name="Dacre M."/>
            <person name="DeBarry J."/>
            <person name="Dreyer I."/>
            <person name="Elias M."/>
            <person name="Engstrom E.M."/>
            <person name="Estelle M."/>
            <person name="Feng L."/>
            <person name="Finet C."/>
            <person name="Floyd S.K."/>
            <person name="Frommer W.B."/>
            <person name="Fujita T."/>
            <person name="Gramzow L."/>
            <person name="Gutensohn M."/>
            <person name="Harholt J."/>
            <person name="Hattori M."/>
            <person name="Heyl A."/>
            <person name="Hirai T."/>
            <person name="Hiwatashi Y."/>
            <person name="Ishikawa M."/>
            <person name="Iwata M."/>
            <person name="Karol K.G."/>
            <person name="Koehler B."/>
            <person name="Kolukisaoglu U."/>
            <person name="Kubo M."/>
            <person name="Kurata T."/>
            <person name="Lalonde S."/>
            <person name="Li K."/>
            <person name="Li Y."/>
            <person name="Litt A."/>
            <person name="Lyons E."/>
            <person name="Manning G."/>
            <person name="Maruyama T."/>
            <person name="Michael T.P."/>
            <person name="Mikami K."/>
            <person name="Miyazaki S."/>
            <person name="Morinaga S."/>
            <person name="Murata T."/>
            <person name="Mueller-Roeber B."/>
            <person name="Nelson D.R."/>
            <person name="Obara M."/>
            <person name="Oguri Y."/>
            <person name="Olmstead R.G."/>
            <person name="Onodera N."/>
            <person name="Petersen B.L."/>
            <person name="Pils B."/>
            <person name="Prigge M."/>
            <person name="Rensing S.A."/>
            <person name="Riano-Pachon D.M."/>
            <person name="Roberts A.W."/>
            <person name="Sato Y."/>
            <person name="Scheller H.V."/>
            <person name="Schulz B."/>
            <person name="Schulz C."/>
            <person name="Shakirov E.V."/>
            <person name="Shibagaki N."/>
            <person name="Shinohara N."/>
            <person name="Shippen D.E."/>
            <person name="Soerensen I."/>
            <person name="Sotooka R."/>
            <person name="Sugimoto N."/>
            <person name="Sugita M."/>
            <person name="Sumikawa N."/>
            <person name="Tanurdzic M."/>
            <person name="Theissen G."/>
            <person name="Ulvskov P."/>
            <person name="Wakazuki S."/>
            <person name="Weng J.K."/>
            <person name="Willats W.W."/>
            <person name="Wipf D."/>
            <person name="Wolf P.G."/>
            <person name="Yang L."/>
            <person name="Zimmer A.D."/>
            <person name="Zhu Q."/>
            <person name="Mitros T."/>
            <person name="Hellsten U."/>
            <person name="Loque D."/>
            <person name="Otillar R."/>
            <person name="Salamov A."/>
            <person name="Schmutz J."/>
            <person name="Shapiro H."/>
            <person name="Lindquist E."/>
            <person name="Lucas S."/>
            <person name="Rokhsar D."/>
            <person name="Grigoriev I.V."/>
        </authorList>
    </citation>
    <scope>NUCLEOTIDE SEQUENCE [LARGE SCALE GENOMIC DNA]</scope>
</reference>
<dbReference type="Gene3D" id="3.40.390.10">
    <property type="entry name" value="Collagenase (Catalytic Domain)"/>
    <property type="match status" value="1"/>
</dbReference>
<evidence type="ECO:0000259" key="11">
    <source>
        <dbReference type="Pfam" id="PF19310"/>
    </source>
</evidence>
<dbReference type="InterPro" id="IPR024079">
    <property type="entry name" value="MetalloPept_cat_dom_sf"/>
</dbReference>
<keyword evidence="2 9" id="KW-0645">Protease</keyword>
<dbReference type="EMBL" id="GL377584">
    <property type="protein sequence ID" value="EFJ26396.1"/>
    <property type="molecule type" value="Genomic_DNA"/>
</dbReference>
<dbReference type="PANTHER" id="PTHR11804:SF83">
    <property type="entry name" value="LD37516P"/>
    <property type="match status" value="1"/>
</dbReference>
<dbReference type="EC" id="3.4.24.70" evidence="8"/>
<evidence type="ECO:0000256" key="9">
    <source>
        <dbReference type="RuleBase" id="RU003435"/>
    </source>
</evidence>
<keyword evidence="3 9" id="KW-0479">Metal-binding</keyword>
<dbReference type="InterPro" id="IPR034005">
    <property type="entry name" value="M3A_DCP"/>
</dbReference>
<evidence type="ECO:0000259" key="10">
    <source>
        <dbReference type="Pfam" id="PF01432"/>
    </source>
</evidence>
<keyword evidence="5 9" id="KW-0862">Zinc</keyword>
<dbReference type="GO" id="GO:0006518">
    <property type="term" value="P:peptide metabolic process"/>
    <property type="evidence" value="ECO:0000318"/>
    <property type="project" value="GO_Central"/>
</dbReference>
<dbReference type="Pfam" id="PF19310">
    <property type="entry name" value="TOP_N"/>
    <property type="match status" value="1"/>
</dbReference>
<feature type="domain" description="Oligopeptidase A N-terminal" evidence="11">
    <location>
        <begin position="25"/>
        <end position="155"/>
    </location>
</feature>
<dbReference type="HOGENOM" id="CLU_001805_4_1_1"/>
<dbReference type="OMA" id="YITCASA"/>
<evidence type="ECO:0000256" key="7">
    <source>
        <dbReference type="ARBA" id="ARBA00024603"/>
    </source>
</evidence>
<dbReference type="SUPFAM" id="SSF55486">
    <property type="entry name" value="Metalloproteases ('zincins'), catalytic domain"/>
    <property type="match status" value="1"/>
</dbReference>
<comment type="catalytic activity">
    <reaction evidence="7">
        <text>Hydrolysis of oligopeptides, with broad specificity. Gly or Ala commonly occur as P1 or P1' residues, but more distant residues are also important, as is shown by the fact that Z-Gly-Pro-Gly-|-Gly-Pro-Ala is cleaved, but not Z-(Gly)(5).</text>
        <dbReference type="EC" id="3.4.24.70"/>
    </reaction>
</comment>
<evidence type="ECO:0000256" key="3">
    <source>
        <dbReference type="ARBA" id="ARBA00022723"/>
    </source>
</evidence>
<accession>D8RMT1</accession>
<dbReference type="GO" id="GO:0004222">
    <property type="term" value="F:metalloendopeptidase activity"/>
    <property type="evidence" value="ECO:0000318"/>
    <property type="project" value="GO_Central"/>
</dbReference>
<dbReference type="FunFam" id="3.40.390.10:FF:000009">
    <property type="entry name" value="Oligopeptidase A"/>
    <property type="match status" value="1"/>
</dbReference>
<comment type="cofactor">
    <cofactor evidence="9">
        <name>Zn(2+)</name>
        <dbReference type="ChEBI" id="CHEBI:29105"/>
    </cofactor>
    <text evidence="9">Binds 1 zinc ion.</text>
</comment>
<evidence type="ECO:0000256" key="4">
    <source>
        <dbReference type="ARBA" id="ARBA00022801"/>
    </source>
</evidence>